<dbReference type="Gene3D" id="2.30.30.110">
    <property type="match status" value="1"/>
</dbReference>
<dbReference type="Proteomes" id="UP000183986">
    <property type="component" value="Unassembled WGS sequence"/>
</dbReference>
<dbReference type="EMBL" id="MPKY01000001">
    <property type="protein sequence ID" value="OJS99892.1"/>
    <property type="molecule type" value="Genomic_DNA"/>
</dbReference>
<comment type="caution">
    <text evidence="1">The sequence shown here is derived from an EMBL/GenBank/DDBJ whole genome shotgun (WGS) entry which is preliminary data.</text>
</comment>
<dbReference type="AlphaFoldDB" id="A0A1M2UX87"/>
<gene>
    <name evidence="1" type="ORF">BEE62_07190</name>
</gene>
<protein>
    <submittedName>
        <fullName evidence="1">PemK family protein</fullName>
    </submittedName>
</protein>
<sequence length="117" mass="13155">MAVKQAGDIALMPFPFTNLANAKKRPVLLLRKLDNSHDDWLVCMISSQLHQFNPDLDWKLDSTHPEFAESGLKTSSVFRLSRIAVLDGSLLLGKLGTLPDTRLQNLKRRLAAWITES</sequence>
<dbReference type="InterPro" id="IPR011067">
    <property type="entry name" value="Plasmid_toxin/cell-grow_inhib"/>
</dbReference>
<evidence type="ECO:0000313" key="2">
    <source>
        <dbReference type="Proteomes" id="UP000183986"/>
    </source>
</evidence>
<dbReference type="InterPro" id="IPR003477">
    <property type="entry name" value="PemK-like"/>
</dbReference>
<reference evidence="1" key="1">
    <citation type="submission" date="2016-11" db="EMBL/GenBank/DDBJ databases">
        <title>Draft Genome Sequence of Marinobacter hydrocarbonoclasticus strain STW2, a polyaromatic aromatic hydrocarbon degrading and denitrifying bacterium from rhizosphere of Seagrass Enhalus acodoides.</title>
        <authorList>
            <person name="Ling J."/>
            <person name="Dong J."/>
        </authorList>
    </citation>
    <scope>NUCLEOTIDE SEQUENCE [LARGE SCALE GENOMIC DNA]</scope>
    <source>
        <strain evidence="1">STW2</strain>
    </source>
</reference>
<evidence type="ECO:0000313" key="1">
    <source>
        <dbReference type="EMBL" id="OJS99892.1"/>
    </source>
</evidence>
<accession>A0A1M2UX87</accession>
<proteinExistence type="predicted"/>
<keyword evidence="2" id="KW-1185">Reference proteome</keyword>
<dbReference type="Pfam" id="PF02452">
    <property type="entry name" value="PemK_toxin"/>
    <property type="match status" value="1"/>
</dbReference>
<dbReference type="SUPFAM" id="SSF50118">
    <property type="entry name" value="Cell growth inhibitor/plasmid maintenance toxic component"/>
    <property type="match status" value="1"/>
</dbReference>
<dbReference type="GO" id="GO:0003677">
    <property type="term" value="F:DNA binding"/>
    <property type="evidence" value="ECO:0007669"/>
    <property type="project" value="InterPro"/>
</dbReference>
<name>A0A1M2UX87_MARNT</name>
<organism evidence="1 2">
    <name type="scientific">Marinobacter nauticus</name>
    <name type="common">Marinobacter hydrocarbonoclasticus</name>
    <name type="synonym">Marinobacter aquaeolei</name>
    <dbReference type="NCBI Taxonomy" id="2743"/>
    <lineage>
        <taxon>Bacteria</taxon>
        <taxon>Pseudomonadati</taxon>
        <taxon>Pseudomonadota</taxon>
        <taxon>Gammaproteobacteria</taxon>
        <taxon>Pseudomonadales</taxon>
        <taxon>Marinobacteraceae</taxon>
        <taxon>Marinobacter</taxon>
    </lineage>
</organism>